<dbReference type="Proteomes" id="UP000016023">
    <property type="component" value="Unassembled WGS sequence"/>
</dbReference>
<proteinExistence type="predicted"/>
<comment type="caution">
    <text evidence="1">The sequence shown here is derived from an EMBL/GenBank/DDBJ whole genome shotgun (WGS) entry which is preliminary data.</text>
</comment>
<organism evidence="1 2">
    <name type="scientific">Prevotella micans F0438</name>
    <dbReference type="NCBI Taxonomy" id="883158"/>
    <lineage>
        <taxon>Bacteria</taxon>
        <taxon>Pseudomonadati</taxon>
        <taxon>Bacteroidota</taxon>
        <taxon>Bacteroidia</taxon>
        <taxon>Bacteroidales</taxon>
        <taxon>Prevotellaceae</taxon>
        <taxon>Prevotella</taxon>
    </lineage>
</organism>
<evidence type="ECO:0000313" key="2">
    <source>
        <dbReference type="Proteomes" id="UP000016023"/>
    </source>
</evidence>
<dbReference type="HOGENOM" id="CLU_2718974_0_0_10"/>
<protein>
    <submittedName>
        <fullName evidence="1">Uncharacterized protein</fullName>
    </submittedName>
</protein>
<dbReference type="AlphaFoldDB" id="H1Q1F4"/>
<dbReference type="STRING" id="883158.HMPREF9140_00742"/>
<evidence type="ECO:0000313" key="1">
    <source>
        <dbReference type="EMBL" id="EHO72181.1"/>
    </source>
</evidence>
<reference evidence="1 2" key="1">
    <citation type="submission" date="2011-12" db="EMBL/GenBank/DDBJ databases">
        <title>The Genome Sequence of Prevotella micans F0438.</title>
        <authorList>
            <consortium name="The Broad Institute Genome Sequencing Platform"/>
            <person name="Earl A."/>
            <person name="Ward D."/>
            <person name="Feldgarden M."/>
            <person name="Gevers D."/>
            <person name="Izard J."/>
            <person name="Baranova O.V."/>
            <person name="Blanton J.M."/>
            <person name="Wade W.G."/>
            <person name="Dewhirst F.E."/>
            <person name="Young S.K."/>
            <person name="Zeng Q."/>
            <person name="Gargeya S."/>
            <person name="Fitzgerald M."/>
            <person name="Haas B."/>
            <person name="Abouelleil A."/>
            <person name="Alvarado L."/>
            <person name="Arachchi H.M."/>
            <person name="Berlin A."/>
            <person name="Chapman S.B."/>
            <person name="Gearin G."/>
            <person name="Goldberg J."/>
            <person name="Griggs A."/>
            <person name="Gujja S."/>
            <person name="Hansen M."/>
            <person name="Heiman D."/>
            <person name="Howarth C."/>
            <person name="Larimer J."/>
            <person name="Lui A."/>
            <person name="MacDonald P.J.P."/>
            <person name="McCowen C."/>
            <person name="Montmayeur A."/>
            <person name="Murphy C."/>
            <person name="Neiman D."/>
            <person name="Pearson M."/>
            <person name="Priest M."/>
            <person name="Roberts A."/>
            <person name="Saif S."/>
            <person name="Shea T."/>
            <person name="Sisk P."/>
            <person name="Stolte C."/>
            <person name="Sykes S."/>
            <person name="Wortman J."/>
            <person name="Nusbaum C."/>
            <person name="Birren B."/>
        </authorList>
    </citation>
    <scope>NUCLEOTIDE SEQUENCE [LARGE SCALE GENOMIC DNA]</scope>
    <source>
        <strain evidence="1 2">F0438</strain>
    </source>
</reference>
<name>H1Q1F4_9BACT</name>
<dbReference type="EMBL" id="AGWK01000022">
    <property type="protein sequence ID" value="EHO72181.1"/>
    <property type="molecule type" value="Genomic_DNA"/>
</dbReference>
<gene>
    <name evidence="1" type="ORF">HMPREF9140_00742</name>
</gene>
<accession>H1Q1F4</accession>
<sequence>MESRKQPFPIHYFCQTKRVQLTNCVLATVVRLNMLGIEVITYPNHRLSKSGNHPCTRLQRYLTVQFLTILKD</sequence>
<keyword evidence="2" id="KW-1185">Reference proteome</keyword>